<protein>
    <submittedName>
        <fullName evidence="2">Periplasmic binding protein</fullName>
    </submittedName>
</protein>
<evidence type="ECO:0000259" key="1">
    <source>
        <dbReference type="PROSITE" id="PS50983"/>
    </source>
</evidence>
<dbReference type="Pfam" id="PF01497">
    <property type="entry name" value="Peripla_BP_2"/>
    <property type="match status" value="1"/>
</dbReference>
<dbReference type="Gene3D" id="3.40.50.1980">
    <property type="entry name" value="Nitrogenase molybdenum iron protein domain"/>
    <property type="match status" value="2"/>
</dbReference>
<gene>
    <name evidence="2" type="ORF">NSED_05625</name>
</gene>
<name>K0BD08_9ARCH</name>
<dbReference type="eggNOG" id="arCOG04233">
    <property type="taxonomic scope" value="Archaea"/>
</dbReference>
<dbReference type="OrthoDB" id="9784at2157"/>
<dbReference type="AlphaFoldDB" id="K0BD08"/>
<evidence type="ECO:0000313" key="2">
    <source>
        <dbReference type="EMBL" id="AFS82927.1"/>
    </source>
</evidence>
<accession>K0BD08</accession>
<dbReference type="CDD" id="cd01144">
    <property type="entry name" value="BtuF"/>
    <property type="match status" value="1"/>
</dbReference>
<keyword evidence="3" id="KW-1185">Reference proteome</keyword>
<sequence>MTVDRIVSFLPSATELLYELGKQDNLYGVTHECKFPKDALSKPKIISTVINSDELTSKEINDTTCKLLNEGKDIFVLNESNLKKAEPDLIISQETCEACAAYTNQVNKAIKILKTKPIIHSMDPHNIKEIIESVTKLGRILNCKEKAKEITDSLEKRIQNIKESTIKKNLKVLAIEWIEPFFTAGHWVPEMIEIAGGINMISKTGEHSRRLTMKEITKSNPDIIILMPCGFDTHRTISEYNKVLKNNKMWNSLTAVKKERVFAVDANSFFSKPSIRTIEGIEILAKIIQPEKFINLKVSDNSFVHIVNN</sequence>
<dbReference type="GeneID" id="13696918"/>
<feature type="domain" description="Fe/B12 periplasmic-binding" evidence="1">
    <location>
        <begin position="5"/>
        <end position="292"/>
    </location>
</feature>
<dbReference type="HOGENOM" id="CLU_038034_9_1_2"/>
<dbReference type="EMBL" id="CP003843">
    <property type="protein sequence ID" value="AFS82927.1"/>
    <property type="molecule type" value="Genomic_DNA"/>
</dbReference>
<dbReference type="PATRIC" id="fig|1229909.8.peg.1235"/>
<proteinExistence type="predicted"/>
<evidence type="ECO:0000313" key="3">
    <source>
        <dbReference type="Proteomes" id="UP000006100"/>
    </source>
</evidence>
<dbReference type="PROSITE" id="PS50983">
    <property type="entry name" value="FE_B12_PBP"/>
    <property type="match status" value="1"/>
</dbReference>
<dbReference type="InterPro" id="IPR051030">
    <property type="entry name" value="Vitamin_B12-ABC_binding"/>
</dbReference>
<dbReference type="KEGG" id="nir:NSED_05625"/>
<dbReference type="Proteomes" id="UP000006100">
    <property type="component" value="Chromosome"/>
</dbReference>
<dbReference type="PANTHER" id="PTHR42860">
    <property type="entry name" value="VITAMIN B12-BINDING PROTEIN"/>
    <property type="match status" value="1"/>
</dbReference>
<dbReference type="SUPFAM" id="SSF53807">
    <property type="entry name" value="Helical backbone' metal receptor"/>
    <property type="match status" value="1"/>
</dbReference>
<organism evidence="2 3">
    <name type="scientific">Candidatus Nitrosopumilus sediminis</name>
    <dbReference type="NCBI Taxonomy" id="1229909"/>
    <lineage>
        <taxon>Archaea</taxon>
        <taxon>Nitrososphaerota</taxon>
        <taxon>Nitrososphaeria</taxon>
        <taxon>Nitrosopumilales</taxon>
        <taxon>Nitrosopumilaceae</taxon>
        <taxon>Nitrosopumilus</taxon>
    </lineage>
</organism>
<dbReference type="STRING" id="1229909.NSED_05625"/>
<dbReference type="RefSeq" id="WP_014965298.1">
    <property type="nucleotide sequence ID" value="NC_018656.1"/>
</dbReference>
<reference evidence="2 3" key="1">
    <citation type="journal article" date="2012" name="J. Bacteriol.">
        <title>Draft Genome Sequence of an Ammonia-Oxidizing Archaeon, "Candidatus Nitrosopumilus sediminis" AR2, from Svalbard in the Arctic Circle.</title>
        <authorList>
            <person name="Park S.J."/>
            <person name="Kim J.G."/>
            <person name="Jung M.Y."/>
            <person name="Kim S.J."/>
            <person name="Cha I.T."/>
            <person name="Ghai R."/>
            <person name="Martin-Cuadrado A.B."/>
            <person name="Rodriguez-Valera F."/>
            <person name="Rhee S.K."/>
        </authorList>
    </citation>
    <scope>NUCLEOTIDE SEQUENCE [LARGE SCALE GENOMIC DNA]</scope>
    <source>
        <strain evidence="2 3">AR2</strain>
    </source>
</reference>
<dbReference type="InterPro" id="IPR002491">
    <property type="entry name" value="ABC_transptr_periplasmic_BD"/>
</dbReference>
<dbReference type="PANTHER" id="PTHR42860:SF1">
    <property type="entry name" value="VITAMIN B12-BINDING PROTEIN"/>
    <property type="match status" value="1"/>
</dbReference>